<evidence type="ECO:0000256" key="3">
    <source>
        <dbReference type="ARBA" id="ARBA00022519"/>
    </source>
</evidence>
<evidence type="ECO:0000313" key="11">
    <source>
        <dbReference type="Proteomes" id="UP000184386"/>
    </source>
</evidence>
<organism evidence="10 11">
    <name type="scientific">Anaerocolumna jejuensis DSM 15929</name>
    <dbReference type="NCBI Taxonomy" id="1121322"/>
    <lineage>
        <taxon>Bacteria</taxon>
        <taxon>Bacillati</taxon>
        <taxon>Bacillota</taxon>
        <taxon>Clostridia</taxon>
        <taxon>Lachnospirales</taxon>
        <taxon>Lachnospiraceae</taxon>
        <taxon>Anaerocolumna</taxon>
    </lineage>
</organism>
<protein>
    <submittedName>
        <fullName evidence="10">Uncharacterized membrane protein YjjB, DUF3815 family</fullName>
    </submittedName>
</protein>
<evidence type="ECO:0000256" key="6">
    <source>
        <dbReference type="ARBA" id="ARBA00023136"/>
    </source>
</evidence>
<dbReference type="InterPro" id="IPR024528">
    <property type="entry name" value="ThrE_2"/>
</dbReference>
<gene>
    <name evidence="10" type="ORF">SAMN02745136_01094</name>
</gene>
<name>A0A1M6MNF3_9FIRM</name>
<keyword evidence="4 8" id="KW-0812">Transmembrane</keyword>
<dbReference type="Pfam" id="PF12821">
    <property type="entry name" value="ThrE_2"/>
    <property type="match status" value="1"/>
</dbReference>
<accession>A0A1M6MNF3</accession>
<feature type="transmembrane region" description="Helical" evidence="8">
    <location>
        <begin position="41"/>
        <end position="65"/>
    </location>
</feature>
<evidence type="ECO:0000256" key="2">
    <source>
        <dbReference type="ARBA" id="ARBA00022475"/>
    </source>
</evidence>
<feature type="domain" description="Threonine/Serine exporter ThrE" evidence="9">
    <location>
        <begin position="5"/>
        <end position="133"/>
    </location>
</feature>
<keyword evidence="3" id="KW-0997">Cell inner membrane</keyword>
<reference evidence="10 11" key="1">
    <citation type="submission" date="2016-11" db="EMBL/GenBank/DDBJ databases">
        <authorList>
            <person name="Jaros S."/>
            <person name="Januszkiewicz K."/>
            <person name="Wedrychowicz H."/>
        </authorList>
    </citation>
    <scope>NUCLEOTIDE SEQUENCE [LARGE SCALE GENOMIC DNA]</scope>
    <source>
        <strain evidence="10 11">DSM 15929</strain>
    </source>
</reference>
<evidence type="ECO:0000256" key="1">
    <source>
        <dbReference type="ARBA" id="ARBA00004651"/>
    </source>
</evidence>
<keyword evidence="5 8" id="KW-1133">Transmembrane helix</keyword>
<dbReference type="Proteomes" id="UP000184386">
    <property type="component" value="Unassembled WGS sequence"/>
</dbReference>
<dbReference type="AlphaFoldDB" id="A0A1M6MNF3"/>
<dbReference type="GO" id="GO:0015744">
    <property type="term" value="P:succinate transport"/>
    <property type="evidence" value="ECO:0007669"/>
    <property type="project" value="TreeGrafter"/>
</dbReference>
<dbReference type="PANTHER" id="PTHR34390:SF1">
    <property type="entry name" value="SUCCINATE TRANSPORTER SUBUNIT YJJB-RELATED"/>
    <property type="match status" value="1"/>
</dbReference>
<evidence type="ECO:0000256" key="7">
    <source>
        <dbReference type="ARBA" id="ARBA00034125"/>
    </source>
</evidence>
<comment type="subcellular location">
    <subcellularLocation>
        <location evidence="1">Cell membrane</location>
        <topology evidence="1">Multi-pass membrane protein</topology>
    </subcellularLocation>
</comment>
<keyword evidence="6 8" id="KW-0472">Membrane</keyword>
<feature type="transmembrane region" description="Helical" evidence="8">
    <location>
        <begin position="77"/>
        <end position="97"/>
    </location>
</feature>
<proteinExistence type="inferred from homology"/>
<keyword evidence="2" id="KW-1003">Cell membrane</keyword>
<comment type="similarity">
    <text evidence="7">Belongs to the ThrE exporter (TC 2.A.79) family.</text>
</comment>
<dbReference type="InterPro" id="IPR050539">
    <property type="entry name" value="ThrE_Dicarb/AminoAcid_Exp"/>
</dbReference>
<evidence type="ECO:0000256" key="4">
    <source>
        <dbReference type="ARBA" id="ARBA00022692"/>
    </source>
</evidence>
<dbReference type="STRING" id="1121322.SAMN02745136_01094"/>
<dbReference type="GO" id="GO:0005886">
    <property type="term" value="C:plasma membrane"/>
    <property type="evidence" value="ECO:0007669"/>
    <property type="project" value="UniProtKB-SubCell"/>
</dbReference>
<evidence type="ECO:0000313" key="10">
    <source>
        <dbReference type="EMBL" id="SHJ84982.1"/>
    </source>
</evidence>
<dbReference type="PANTHER" id="PTHR34390">
    <property type="entry name" value="UPF0442 PROTEIN YJJB-RELATED"/>
    <property type="match status" value="1"/>
</dbReference>
<sequence>MMFVQVVGAFIAVVAFAVIIGVPRNFLGHAGLVGAVGWFVYLMLESTGLSIVGRMFFAALMVALISHSFARLMKAPVTLFLIAGILPLVPGVGMYRIVYNLITNNNGLAAHYMNETIQIAGMIALAIFIMDTIFRMFQKKG</sequence>
<dbReference type="EMBL" id="FRAC01000007">
    <property type="protein sequence ID" value="SHJ84982.1"/>
    <property type="molecule type" value="Genomic_DNA"/>
</dbReference>
<evidence type="ECO:0000259" key="9">
    <source>
        <dbReference type="Pfam" id="PF12821"/>
    </source>
</evidence>
<feature type="transmembrane region" description="Helical" evidence="8">
    <location>
        <begin position="117"/>
        <end position="137"/>
    </location>
</feature>
<evidence type="ECO:0000256" key="8">
    <source>
        <dbReference type="SAM" id="Phobius"/>
    </source>
</evidence>
<keyword evidence="11" id="KW-1185">Reference proteome</keyword>
<dbReference type="RefSeq" id="WP_330392494.1">
    <property type="nucleotide sequence ID" value="NZ_FRAC01000007.1"/>
</dbReference>
<evidence type="ECO:0000256" key="5">
    <source>
        <dbReference type="ARBA" id="ARBA00022989"/>
    </source>
</evidence>